<dbReference type="OrthoDB" id="2440100at2759"/>
<dbReference type="EMBL" id="KV442120">
    <property type="protein sequence ID" value="OAQ23391.1"/>
    <property type="molecule type" value="Genomic_DNA"/>
</dbReference>
<feature type="region of interest" description="Disordered" evidence="1">
    <location>
        <begin position="208"/>
        <end position="247"/>
    </location>
</feature>
<evidence type="ECO:0000313" key="3">
    <source>
        <dbReference type="Proteomes" id="UP000078512"/>
    </source>
</evidence>
<protein>
    <submittedName>
        <fullName evidence="2">Uncharacterized protein</fullName>
    </submittedName>
</protein>
<reference evidence="2 3" key="1">
    <citation type="submission" date="2016-05" db="EMBL/GenBank/DDBJ databases">
        <title>Genome sequencing reveals origins of a unique bacterial endosymbiosis in the earliest lineages of terrestrial Fungi.</title>
        <authorList>
            <consortium name="DOE Joint Genome Institute"/>
            <person name="Uehling J."/>
            <person name="Gryganskyi A."/>
            <person name="Hameed K."/>
            <person name="Tschaplinski T."/>
            <person name="Misztal P."/>
            <person name="Wu S."/>
            <person name="Desiro A."/>
            <person name="Vande Pol N."/>
            <person name="Du Z.-Y."/>
            <person name="Zienkiewicz A."/>
            <person name="Zienkiewicz K."/>
            <person name="Morin E."/>
            <person name="Tisserant E."/>
            <person name="Splivallo R."/>
            <person name="Hainaut M."/>
            <person name="Henrissat B."/>
            <person name="Ohm R."/>
            <person name="Kuo A."/>
            <person name="Yan J."/>
            <person name="Lipzen A."/>
            <person name="Nolan M."/>
            <person name="Labutti K."/>
            <person name="Barry K."/>
            <person name="Goldstein A."/>
            <person name="Labbe J."/>
            <person name="Schadt C."/>
            <person name="Tuskan G."/>
            <person name="Grigoriev I."/>
            <person name="Martin F."/>
            <person name="Vilgalys R."/>
            <person name="Bonito G."/>
        </authorList>
    </citation>
    <scope>NUCLEOTIDE SEQUENCE [LARGE SCALE GENOMIC DNA]</scope>
    <source>
        <strain evidence="2 3">AG-77</strain>
    </source>
</reference>
<feature type="region of interest" description="Disordered" evidence="1">
    <location>
        <begin position="13"/>
        <end position="111"/>
    </location>
</feature>
<name>A0A197JFW4_9FUNG</name>
<evidence type="ECO:0000256" key="1">
    <source>
        <dbReference type="SAM" id="MobiDB-lite"/>
    </source>
</evidence>
<feature type="compositionally biased region" description="Basic and acidic residues" evidence="1">
    <location>
        <begin position="219"/>
        <end position="228"/>
    </location>
</feature>
<feature type="compositionally biased region" description="Low complexity" evidence="1">
    <location>
        <begin position="33"/>
        <end position="47"/>
    </location>
</feature>
<organism evidence="2 3">
    <name type="scientific">Linnemannia elongata AG-77</name>
    <dbReference type="NCBI Taxonomy" id="1314771"/>
    <lineage>
        <taxon>Eukaryota</taxon>
        <taxon>Fungi</taxon>
        <taxon>Fungi incertae sedis</taxon>
        <taxon>Mucoromycota</taxon>
        <taxon>Mortierellomycotina</taxon>
        <taxon>Mortierellomycetes</taxon>
        <taxon>Mortierellales</taxon>
        <taxon>Mortierellaceae</taxon>
        <taxon>Linnemannia</taxon>
    </lineage>
</organism>
<dbReference type="AlphaFoldDB" id="A0A197JFW4"/>
<evidence type="ECO:0000313" key="2">
    <source>
        <dbReference type="EMBL" id="OAQ23391.1"/>
    </source>
</evidence>
<sequence>MFNWTAFPEALDTNYEDLETSAMAPSPPPATSPPVVTTSTTTQQQPSLPNPAQMLPRSASTSQIDSTSPIPHFETANTSPFPVSTGSRLHQRTPGVGSLSEASSPMMGSASRHLSGKAATLDSLAHGLKGQSTLDGAGLGFKGQQQQQQKEQQKSVFCMDQPTGCWWLAKKSANLPDFVLISEFSELEGPRAVMTIPDNIVDLTRDSYSSHKQRYQESSGKHSHEHSETSNSTLGPDGSGGQDNDNEDLFDVHEFVLRITSVDQQQRES</sequence>
<proteinExistence type="predicted"/>
<gene>
    <name evidence="2" type="ORF">K457DRAFT_232470</name>
</gene>
<feature type="compositionally biased region" description="Polar residues" evidence="1">
    <location>
        <begin position="58"/>
        <end position="88"/>
    </location>
</feature>
<keyword evidence="3" id="KW-1185">Reference proteome</keyword>
<dbReference type="Proteomes" id="UP000078512">
    <property type="component" value="Unassembled WGS sequence"/>
</dbReference>
<accession>A0A197JFW4</accession>